<dbReference type="GO" id="GO:0005576">
    <property type="term" value="C:extracellular region"/>
    <property type="evidence" value="ECO:0007669"/>
    <property type="project" value="InterPro"/>
</dbReference>
<evidence type="ECO:0000256" key="1">
    <source>
        <dbReference type="SAM" id="SignalP"/>
    </source>
</evidence>
<gene>
    <name evidence="2" type="ORF">KOW79_007675</name>
</gene>
<evidence type="ECO:0008006" key="4">
    <source>
        <dbReference type="Google" id="ProtNLM"/>
    </source>
</evidence>
<dbReference type="OrthoDB" id="8890527at2759"/>
<evidence type="ECO:0000313" key="2">
    <source>
        <dbReference type="EMBL" id="KAG7329501.1"/>
    </source>
</evidence>
<dbReference type="GO" id="GO:0006955">
    <property type="term" value="P:immune response"/>
    <property type="evidence" value="ECO:0007669"/>
    <property type="project" value="InterPro"/>
</dbReference>
<comment type="caution">
    <text evidence="2">The sequence shown here is derived from an EMBL/GenBank/DDBJ whole genome shotgun (WGS) entry which is preliminary data.</text>
</comment>
<dbReference type="EMBL" id="JAHKSW010000008">
    <property type="protein sequence ID" value="KAG7329501.1"/>
    <property type="molecule type" value="Genomic_DNA"/>
</dbReference>
<dbReference type="AlphaFoldDB" id="A0A9D3NU94"/>
<dbReference type="GO" id="GO:0008009">
    <property type="term" value="F:chemokine activity"/>
    <property type="evidence" value="ECO:0007669"/>
    <property type="project" value="InterPro"/>
</dbReference>
<proteinExistence type="predicted"/>
<keyword evidence="1" id="KW-0732">Signal</keyword>
<feature type="chain" id="PRO_5038591897" description="Chemokine interleukin-8-like domain-containing protein" evidence="1">
    <location>
        <begin position="23"/>
        <end position="81"/>
    </location>
</feature>
<reference evidence="2 3" key="1">
    <citation type="submission" date="2021-06" db="EMBL/GenBank/DDBJ databases">
        <title>Chromosome-level genome assembly of the red-tail catfish (Hemibagrus wyckioides).</title>
        <authorList>
            <person name="Shao F."/>
        </authorList>
    </citation>
    <scope>NUCLEOTIDE SEQUENCE [LARGE SCALE GENOMIC DNA]</scope>
    <source>
        <strain evidence="2">EC202008001</strain>
        <tissue evidence="2">Blood</tissue>
    </source>
</reference>
<organism evidence="2 3">
    <name type="scientific">Hemibagrus wyckioides</name>
    <dbReference type="NCBI Taxonomy" id="337641"/>
    <lineage>
        <taxon>Eukaryota</taxon>
        <taxon>Metazoa</taxon>
        <taxon>Chordata</taxon>
        <taxon>Craniata</taxon>
        <taxon>Vertebrata</taxon>
        <taxon>Euteleostomi</taxon>
        <taxon>Actinopterygii</taxon>
        <taxon>Neopterygii</taxon>
        <taxon>Teleostei</taxon>
        <taxon>Ostariophysi</taxon>
        <taxon>Siluriformes</taxon>
        <taxon>Bagridae</taxon>
        <taxon>Hemibagrus</taxon>
    </lineage>
</organism>
<accession>A0A9D3NU94</accession>
<keyword evidence="3" id="KW-1185">Reference proteome</keyword>
<protein>
    <recommendedName>
        <fullName evidence="4">Chemokine interleukin-8-like domain-containing protein</fullName>
    </recommendedName>
</protein>
<dbReference type="Gene3D" id="2.40.50.40">
    <property type="match status" value="1"/>
</dbReference>
<dbReference type="InterPro" id="IPR036048">
    <property type="entry name" value="Interleukin_8-like_sf"/>
</dbReference>
<sequence>MKTSRVFFFLGIIIIMALSSDAIPHSFDTAPCCFKFFTGKIHPEEVLEVRKTDSRCAHQGFIVKMPQVVGLCVQEDPRKRN</sequence>
<name>A0A9D3NU94_9TELE</name>
<evidence type="ECO:0000313" key="3">
    <source>
        <dbReference type="Proteomes" id="UP000824219"/>
    </source>
</evidence>
<dbReference type="Proteomes" id="UP000824219">
    <property type="component" value="Linkage Group LG08"/>
</dbReference>
<feature type="signal peptide" evidence="1">
    <location>
        <begin position="1"/>
        <end position="22"/>
    </location>
</feature>
<dbReference type="SUPFAM" id="SSF54117">
    <property type="entry name" value="Interleukin 8-like chemokines"/>
    <property type="match status" value="1"/>
</dbReference>